<evidence type="ECO:0000256" key="1">
    <source>
        <dbReference type="ARBA" id="ARBA00000012"/>
    </source>
</evidence>
<keyword evidence="5 10" id="KW-0808">Transferase</keyword>
<sequence length="296" mass="32745">MKGLPDYTINIRGRLISLSEPHVMGILNITPDSFYAGSRKQCEKEIAERANNIILEGGSIIDVGGFSTRPGATEVSKEEEMERMRKGLKIVRMEQPDATISVDTYRPDVARMAVEEFGADIINDVSEGGITGRANRPLTENGTTRRNGYPEMFRMAALLKVPYILMSVKPTVEDMLTAFSEEVRQLRELGVKDIILDPGFGFGKTLEQNYLLLDRLDRLKALGLPLLVGASRKSMIFKLLNHTPDESLNGTSVINTISLMKGASILRVHDVREAVECTKIVRQTAGASDGCPYKQI</sequence>
<dbReference type="RefSeq" id="WP_172277433.1">
    <property type="nucleotide sequence ID" value="NZ_CASGMU010000023.1"/>
</dbReference>
<accession>A0ABX2ARN9</accession>
<evidence type="ECO:0000313" key="11">
    <source>
        <dbReference type="Proteomes" id="UP000714420"/>
    </source>
</evidence>
<dbReference type="EC" id="2.5.1.15" evidence="4"/>
<keyword evidence="7" id="KW-0460">Magnesium</keyword>
<dbReference type="PANTHER" id="PTHR20941">
    <property type="entry name" value="FOLATE SYNTHESIS PROTEINS"/>
    <property type="match status" value="1"/>
</dbReference>
<dbReference type="PROSITE" id="PS50972">
    <property type="entry name" value="PTERIN_BINDING"/>
    <property type="match status" value="1"/>
</dbReference>
<evidence type="ECO:0000256" key="6">
    <source>
        <dbReference type="ARBA" id="ARBA00022723"/>
    </source>
</evidence>
<dbReference type="InterPro" id="IPR006390">
    <property type="entry name" value="DHP_synth_dom"/>
</dbReference>
<evidence type="ECO:0000313" key="10">
    <source>
        <dbReference type="EMBL" id="NPD93212.1"/>
    </source>
</evidence>
<name>A0ABX2ARN9_9BACT</name>
<dbReference type="InterPro" id="IPR000489">
    <property type="entry name" value="Pterin-binding_dom"/>
</dbReference>
<comment type="pathway">
    <text evidence="3">Cofactor biosynthesis; tetrahydrofolate biosynthesis; 7,8-dihydrofolate from 2-amino-4-hydroxy-6-hydroxymethyl-7,8-dihydropteridine diphosphate and 4-aminobenzoate: step 1/2.</text>
</comment>
<dbReference type="Proteomes" id="UP000714420">
    <property type="component" value="Unassembled WGS sequence"/>
</dbReference>
<evidence type="ECO:0000256" key="5">
    <source>
        <dbReference type="ARBA" id="ARBA00022679"/>
    </source>
</evidence>
<comment type="catalytic activity">
    <reaction evidence="1">
        <text>(7,8-dihydropterin-6-yl)methyl diphosphate + 4-aminobenzoate = 7,8-dihydropteroate + diphosphate</text>
        <dbReference type="Rhea" id="RHEA:19949"/>
        <dbReference type="ChEBI" id="CHEBI:17836"/>
        <dbReference type="ChEBI" id="CHEBI:17839"/>
        <dbReference type="ChEBI" id="CHEBI:33019"/>
        <dbReference type="ChEBI" id="CHEBI:72950"/>
        <dbReference type="EC" id="2.5.1.15"/>
    </reaction>
</comment>
<evidence type="ECO:0000256" key="2">
    <source>
        <dbReference type="ARBA" id="ARBA00001946"/>
    </source>
</evidence>
<dbReference type="GO" id="GO:0004156">
    <property type="term" value="F:dihydropteroate synthase activity"/>
    <property type="evidence" value="ECO:0007669"/>
    <property type="project" value="UniProtKB-EC"/>
</dbReference>
<organism evidence="10 11">
    <name type="scientific">Xylanibacter muris</name>
    <dbReference type="NCBI Taxonomy" id="2736290"/>
    <lineage>
        <taxon>Bacteria</taxon>
        <taxon>Pseudomonadati</taxon>
        <taxon>Bacteroidota</taxon>
        <taxon>Bacteroidia</taxon>
        <taxon>Bacteroidales</taxon>
        <taxon>Prevotellaceae</taxon>
        <taxon>Xylanibacter</taxon>
    </lineage>
</organism>
<comment type="caution">
    <text evidence="10">The sequence shown here is derived from an EMBL/GenBank/DDBJ whole genome shotgun (WGS) entry which is preliminary data.</text>
</comment>
<evidence type="ECO:0000256" key="4">
    <source>
        <dbReference type="ARBA" id="ARBA00012458"/>
    </source>
</evidence>
<dbReference type="EMBL" id="JABKKF010000019">
    <property type="protein sequence ID" value="NPD93212.1"/>
    <property type="molecule type" value="Genomic_DNA"/>
</dbReference>
<dbReference type="CDD" id="cd00739">
    <property type="entry name" value="DHPS"/>
    <property type="match status" value="1"/>
</dbReference>
<dbReference type="NCBIfam" id="TIGR01496">
    <property type="entry name" value="DHPS"/>
    <property type="match status" value="1"/>
</dbReference>
<keyword evidence="6" id="KW-0479">Metal-binding</keyword>
<keyword evidence="11" id="KW-1185">Reference proteome</keyword>
<evidence type="ECO:0000259" key="9">
    <source>
        <dbReference type="PROSITE" id="PS50972"/>
    </source>
</evidence>
<reference evidence="10 11" key="1">
    <citation type="submission" date="2020-05" db="EMBL/GenBank/DDBJ databases">
        <title>Distinct polysaccharide utilization as determinants for interspecies competition between intestinal Prevotella spp.</title>
        <authorList>
            <person name="Galvez E.J.C."/>
            <person name="Iljazovic A."/>
            <person name="Strowig T."/>
        </authorList>
    </citation>
    <scope>NUCLEOTIDE SEQUENCE [LARGE SCALE GENOMIC DNA]</scope>
    <source>
        <strain evidence="10 11">PMUR</strain>
    </source>
</reference>
<dbReference type="InterPro" id="IPR045031">
    <property type="entry name" value="DHP_synth-like"/>
</dbReference>
<comment type="cofactor">
    <cofactor evidence="2">
        <name>Mg(2+)</name>
        <dbReference type="ChEBI" id="CHEBI:18420"/>
    </cofactor>
</comment>
<dbReference type="SUPFAM" id="SSF51717">
    <property type="entry name" value="Dihydropteroate synthetase-like"/>
    <property type="match status" value="1"/>
</dbReference>
<dbReference type="InterPro" id="IPR011005">
    <property type="entry name" value="Dihydropteroate_synth-like_sf"/>
</dbReference>
<evidence type="ECO:0000256" key="7">
    <source>
        <dbReference type="ARBA" id="ARBA00022842"/>
    </source>
</evidence>
<feature type="domain" description="Pterin-binding" evidence="9">
    <location>
        <begin position="21"/>
        <end position="279"/>
    </location>
</feature>
<dbReference type="Gene3D" id="3.20.20.20">
    <property type="entry name" value="Dihydropteroate synthase-like"/>
    <property type="match status" value="1"/>
</dbReference>
<proteinExistence type="predicted"/>
<keyword evidence="8" id="KW-0289">Folate biosynthesis</keyword>
<evidence type="ECO:0000256" key="8">
    <source>
        <dbReference type="ARBA" id="ARBA00022909"/>
    </source>
</evidence>
<dbReference type="PANTHER" id="PTHR20941:SF1">
    <property type="entry name" value="FOLIC ACID SYNTHESIS PROTEIN FOL1"/>
    <property type="match status" value="1"/>
</dbReference>
<evidence type="ECO:0000256" key="3">
    <source>
        <dbReference type="ARBA" id="ARBA00004763"/>
    </source>
</evidence>
<dbReference type="Pfam" id="PF00809">
    <property type="entry name" value="Pterin_bind"/>
    <property type="match status" value="1"/>
</dbReference>
<gene>
    <name evidence="10" type="primary">folP</name>
    <name evidence="10" type="ORF">HPS56_12910</name>
</gene>
<protein>
    <recommendedName>
        <fullName evidence="4">dihydropteroate synthase</fullName>
        <ecNumber evidence="4">2.5.1.15</ecNumber>
    </recommendedName>
</protein>